<reference evidence="1" key="1">
    <citation type="submission" date="2018-05" db="EMBL/GenBank/DDBJ databases">
        <authorList>
            <person name="Lanie J.A."/>
            <person name="Ng W.-L."/>
            <person name="Kazmierczak K.M."/>
            <person name="Andrzejewski T.M."/>
            <person name="Davidsen T.M."/>
            <person name="Wayne K.J."/>
            <person name="Tettelin H."/>
            <person name="Glass J.I."/>
            <person name="Rusch D."/>
            <person name="Podicherti R."/>
            <person name="Tsui H.-C.T."/>
            <person name="Winkler M.E."/>
        </authorList>
    </citation>
    <scope>NUCLEOTIDE SEQUENCE</scope>
</reference>
<sequence>MGVLVFLGGFAVMVLEIVGARYLQPWFGGAFYVWTS</sequence>
<feature type="non-terminal residue" evidence="1">
    <location>
        <position position="36"/>
    </location>
</feature>
<organism evidence="1">
    <name type="scientific">marine metagenome</name>
    <dbReference type="NCBI Taxonomy" id="408172"/>
    <lineage>
        <taxon>unclassified sequences</taxon>
        <taxon>metagenomes</taxon>
        <taxon>ecological metagenomes</taxon>
    </lineage>
</organism>
<proteinExistence type="predicted"/>
<evidence type="ECO:0000313" key="1">
    <source>
        <dbReference type="EMBL" id="SVD05690.1"/>
    </source>
</evidence>
<name>A0A382S710_9ZZZZ</name>
<gene>
    <name evidence="1" type="ORF">METZ01_LOCUS358544</name>
</gene>
<dbReference type="EMBL" id="UINC01126909">
    <property type="protein sequence ID" value="SVD05690.1"/>
    <property type="molecule type" value="Genomic_DNA"/>
</dbReference>
<accession>A0A382S710</accession>
<dbReference type="AlphaFoldDB" id="A0A382S710"/>
<protein>
    <submittedName>
        <fullName evidence="1">Uncharacterized protein</fullName>
    </submittedName>
</protein>